<proteinExistence type="predicted"/>
<protein>
    <recommendedName>
        <fullName evidence="4">Protoporphyrinogen oxidase</fullName>
    </recommendedName>
</protein>
<keyword evidence="3" id="KW-1185">Reference proteome</keyword>
<feature type="compositionally biased region" description="Polar residues" evidence="1">
    <location>
        <begin position="65"/>
        <end position="76"/>
    </location>
</feature>
<evidence type="ECO:0008006" key="4">
    <source>
        <dbReference type="Google" id="ProtNLM"/>
    </source>
</evidence>
<dbReference type="Proteomes" id="UP000680865">
    <property type="component" value="Unassembled WGS sequence"/>
</dbReference>
<gene>
    <name evidence="2" type="ORF">Aco04nite_22610</name>
</gene>
<name>A0A919SFI1_9ACTN</name>
<dbReference type="RefSeq" id="WP_212997130.1">
    <property type="nucleotide sequence ID" value="NZ_BAAATW010000003.1"/>
</dbReference>
<feature type="compositionally biased region" description="Low complexity" evidence="1">
    <location>
        <begin position="89"/>
        <end position="101"/>
    </location>
</feature>
<accession>A0A919SFI1</accession>
<reference evidence="2" key="1">
    <citation type="submission" date="2021-03" db="EMBL/GenBank/DDBJ databases">
        <title>Whole genome shotgun sequence of Actinoplanes consettensis NBRC 14913.</title>
        <authorList>
            <person name="Komaki H."/>
            <person name="Tamura T."/>
        </authorList>
    </citation>
    <scope>NUCLEOTIDE SEQUENCE</scope>
    <source>
        <strain evidence="2">NBRC 14913</strain>
    </source>
</reference>
<feature type="region of interest" description="Disordered" evidence="1">
    <location>
        <begin position="65"/>
        <end position="101"/>
    </location>
</feature>
<organism evidence="2 3">
    <name type="scientific">Winogradskya consettensis</name>
    <dbReference type="NCBI Taxonomy" id="113560"/>
    <lineage>
        <taxon>Bacteria</taxon>
        <taxon>Bacillati</taxon>
        <taxon>Actinomycetota</taxon>
        <taxon>Actinomycetes</taxon>
        <taxon>Micromonosporales</taxon>
        <taxon>Micromonosporaceae</taxon>
        <taxon>Winogradskya</taxon>
    </lineage>
</organism>
<dbReference type="AlphaFoldDB" id="A0A919SFI1"/>
<evidence type="ECO:0000256" key="1">
    <source>
        <dbReference type="SAM" id="MobiDB-lite"/>
    </source>
</evidence>
<evidence type="ECO:0000313" key="2">
    <source>
        <dbReference type="EMBL" id="GIM70880.1"/>
    </source>
</evidence>
<comment type="caution">
    <text evidence="2">The sequence shown here is derived from an EMBL/GenBank/DDBJ whole genome shotgun (WGS) entry which is preliminary data.</text>
</comment>
<evidence type="ECO:0000313" key="3">
    <source>
        <dbReference type="Proteomes" id="UP000680865"/>
    </source>
</evidence>
<sequence length="101" mass="10636">MKVVTLAAGLAVGYVLGTRAGREKYEQIVAGARRASSHPRVVQAQEKAKEFVGTGTDAVTQKLASVNPEPTTTDLSDTAVPRPPRRKPVVTTPDVGTTPLV</sequence>
<dbReference type="EMBL" id="BOQP01000008">
    <property type="protein sequence ID" value="GIM70880.1"/>
    <property type="molecule type" value="Genomic_DNA"/>
</dbReference>